<keyword evidence="8" id="KW-0206">Cytoskeleton</keyword>
<dbReference type="Gene3D" id="3.10.20.90">
    <property type="entry name" value="Phosphatidylinositol 3-kinase Catalytic Subunit, Chain A, domain 1"/>
    <property type="match status" value="1"/>
</dbReference>
<dbReference type="InterPro" id="IPR000798">
    <property type="entry name" value="Ez/rad/moesin-like"/>
</dbReference>
<dbReference type="InterPro" id="IPR018979">
    <property type="entry name" value="FERM_N"/>
</dbReference>
<dbReference type="Gene3D" id="2.30.29.30">
    <property type="entry name" value="Pleckstrin-homology domain (PH domain)/Phosphotyrosine-binding domain (PTB)"/>
    <property type="match status" value="1"/>
</dbReference>
<dbReference type="SUPFAM" id="SSF50729">
    <property type="entry name" value="PH domain-like"/>
    <property type="match status" value="1"/>
</dbReference>
<dbReference type="Pfam" id="PF09380">
    <property type="entry name" value="FERM_C"/>
    <property type="match status" value="1"/>
</dbReference>
<dbReference type="InterPro" id="IPR014847">
    <property type="entry name" value="FA"/>
</dbReference>
<evidence type="ECO:0000256" key="6">
    <source>
        <dbReference type="ARBA" id="ARBA00022949"/>
    </source>
</evidence>
<dbReference type="GO" id="GO:0005198">
    <property type="term" value="F:structural molecule activity"/>
    <property type="evidence" value="ECO:0007669"/>
    <property type="project" value="InterPro"/>
</dbReference>
<dbReference type="SUPFAM" id="SSF54236">
    <property type="entry name" value="Ubiquitin-like"/>
    <property type="match status" value="1"/>
</dbReference>
<dbReference type="FunFam" id="2.30.29.30:FF:000001">
    <property type="entry name" value="Erythrocyte membrane protein band 4.1"/>
    <property type="match status" value="1"/>
</dbReference>
<dbReference type="PRINTS" id="PR00661">
    <property type="entry name" value="ERMFAMILY"/>
</dbReference>
<evidence type="ECO:0000256" key="9">
    <source>
        <dbReference type="ARBA" id="ARBA00043944"/>
    </source>
</evidence>
<dbReference type="Proteomes" id="UP001153737">
    <property type="component" value="Chromosome 4"/>
</dbReference>
<dbReference type="InterPro" id="IPR018980">
    <property type="entry name" value="FERM_PH-like_C"/>
</dbReference>
<feature type="domain" description="FERM" evidence="11">
    <location>
        <begin position="29"/>
        <end position="309"/>
    </location>
</feature>
<dbReference type="GO" id="GO:0009887">
    <property type="term" value="P:animal organ morphogenesis"/>
    <property type="evidence" value="ECO:0007669"/>
    <property type="project" value="UniProtKB-ARBA"/>
</dbReference>
<feature type="compositionally biased region" description="Polar residues" evidence="10">
    <location>
        <begin position="13"/>
        <end position="25"/>
    </location>
</feature>
<feature type="compositionally biased region" description="Basic and acidic residues" evidence="10">
    <location>
        <begin position="460"/>
        <end position="473"/>
    </location>
</feature>
<evidence type="ECO:0000256" key="4">
    <source>
        <dbReference type="ARBA" id="ARBA00022490"/>
    </source>
</evidence>
<name>A0A9N9X643_PHACE</name>
<feature type="compositionally biased region" description="Low complexity" evidence="10">
    <location>
        <begin position="2469"/>
        <end position="2480"/>
    </location>
</feature>
<dbReference type="SMART" id="SM01196">
    <property type="entry name" value="FERM_C"/>
    <property type="match status" value="1"/>
</dbReference>
<dbReference type="GO" id="GO:0016028">
    <property type="term" value="C:rhabdomere"/>
    <property type="evidence" value="ECO:0007669"/>
    <property type="project" value="UniProtKB-SubCell"/>
</dbReference>
<dbReference type="InterPro" id="IPR035963">
    <property type="entry name" value="FERM_2"/>
</dbReference>
<dbReference type="GO" id="GO:0005856">
    <property type="term" value="C:cytoskeleton"/>
    <property type="evidence" value="ECO:0007669"/>
    <property type="project" value="UniProtKB-SubCell"/>
</dbReference>
<dbReference type="EMBL" id="OU896710">
    <property type="protein sequence ID" value="CAG9821347.1"/>
    <property type="molecule type" value="Genomic_DNA"/>
</dbReference>
<accession>A0A9N9X643</accession>
<organism evidence="12 13">
    <name type="scientific">Phaedon cochleariae</name>
    <name type="common">Mustard beetle</name>
    <dbReference type="NCBI Taxonomy" id="80249"/>
    <lineage>
        <taxon>Eukaryota</taxon>
        <taxon>Metazoa</taxon>
        <taxon>Ecdysozoa</taxon>
        <taxon>Arthropoda</taxon>
        <taxon>Hexapoda</taxon>
        <taxon>Insecta</taxon>
        <taxon>Pterygota</taxon>
        <taxon>Neoptera</taxon>
        <taxon>Endopterygota</taxon>
        <taxon>Coleoptera</taxon>
        <taxon>Polyphaga</taxon>
        <taxon>Cucujiformia</taxon>
        <taxon>Chrysomeloidea</taxon>
        <taxon>Chrysomelidae</taxon>
        <taxon>Chrysomelinae</taxon>
        <taxon>Chrysomelini</taxon>
        <taxon>Phaedon</taxon>
    </lineage>
</organism>
<evidence type="ECO:0000256" key="10">
    <source>
        <dbReference type="SAM" id="MobiDB-lite"/>
    </source>
</evidence>
<sequence>MPEDKKMAVDNDTLPSKKSSTIMRSSGSTVAQVTMLDGSILDVTIERKAKGKELLDRVCEAINLIEKDYFGLVYADRHDPRNWLDLEKRISKFMREPWQFSFEVKFYPPDPAQLQEDITRYQVCLQIRNDVLTNRLPCSFVTHALLGSYLVQSELGDYEPDTMGKNYLKEFRFAPNQSQDLEQKVVELHRTHKGQTPAEAELHYLENAKKLAMYGVDLHPAKDSEGVDIMLGVCASGLLVYRDRLRINRFAWPKILKISYKRHNFYIKIRPGEFEQFESTIGFKLANHRAAKKLWKTCVEHHTFFRLMSPEINQKSSLFPKLGSKFRYSGRTHYETRKTPIERPAPQFQRSLTGKRLSSRSMDPLSGLRPEDEYNETNKRHTMSHPPEHIPDIDTQSPAKKSPKEKKEKDKKTKPVGGIAVLPTGGLFGKKGDKDKENRDVNAPAEQNGFEEAQLNSSNEQEKSPQEKKDRSKSPAFLFGSKKEKSPKEKREKEKLAATPEGGPPVGSPQLPGYTREYDYETPEDQVTPRRPYAQGFSYENQGAPSSPKTAQQSPANKRATATAFNYAPGDVDKLIKVPRDPKSDSAAFLEGERYLHHAPPEIPAVPPPIGKKTRVITLFVVTGTRDPKTGYIDVATATSDKTTGSQNIETGLIDCKYGLIDPSNGTVIVTDPQNGQKEVVQGHIDPITKQIVITSGSVIDPKSGKKSSSLGQIISISEQRPRMASKLVVVPKKRIIKITVITAKKDPKTGRVEAEKGTSETLEALLDPATGKIESKLGVIDPFNSNITSKDAKTGKTDVHRVEIDPDLGHIIIKQGVVDPRTGKMDASLGQLVKVSDRGDSIIPVTAVTAKRDEKTGQLDPTNAHKETTNGKLDPQRNLIMTKYGSVDVKNRRLISREPKTGKVEEHPIQFDAQDNVIVLNGVVDPRTGVRDNSLSQILQIDSEIEPEVVVLSKSGKVDKKGLDPKTISVPEKSTGMFDPDTNRVYTKYGVIHLINETLSFTDPKTGKTELKQGQRDATTGELVFKGLVNPKTGKVDNSFGRIIKIEVNSPLSDPAVSASPTAVKEAKPVSPVKVPSPISTPRDRRVVKLLVITAKRDPKTNHLDLENGHVDQSAGILTPSGEIESKYGLINPKKGTVTITDPATGKQETVQGQIDPSTGQIQIASGPIIDPRTGKKDTNSGQVISIASYEAKDSAPVKNLLPSHPIPKKRVIKVLVITSKKDPATGRIDTEKGTVEKLTATVDPVSGIIESKYGKIDPHNKKVITKDRSGKLAVTPIKVDENTGQIYINDNIVDHKTGKVDPNLSQVINVVDPQHPAVVITTITAPRDPKTGVIDLANGRTEVANGKIIPETGEIVTKQGTINLRLMRIMTRDPKTGIMHERPVQVDKDENIIVSSGVVDPRTGSPAANLVQLIQVGQEVDPEIQVHTYVGKFDSKKNTIDSKNAQPDTTPGLYDPDRNKIYTKYGHLDPVAETLTVIDHKTGKPDTRQGHIEPNTGELLFKGGFVNPKTGKVEKDFGRALTVHITEPPIDPVASQQPSERELQRVTPVKTVSPPKQVTPSKPVEVSPVKAAAPVTPIKDVVQGILHPIAKHRIVKIMVITARKDPKTGAVDTENGHVEHLTGIVDPNTGFIDTKYGQIDPVTGALIAKDPATGKNQIIQGNVEPTTSQVVINGGPVVDPNTGKLDPTLGQVFSIVGLKQAQDPVAAPIPKKRVIKITVITTKIDPKTGRMDPEKGQVEQSTALLNPETGLIESKYGLIDPKNGKLIINDPKSGKVDAKSAQVNENNGQIIIASGVADPKTGKIDSSLGQIISIAGQNDPILEITTITAKRDPKTGSIDLNNGHMENSKAQKISATGEIRTKYGTVDVKNLTLTTTNPKTGKAESRPIEVDAEGAIIVPTGVKDPKTDIVNPELCQVIRLGAEVEPEVQVISFVGKLDPKKNTIDTKSLVPELSNGLYNPSTHKVDTKYGQIDPVKGTLTRTDPKTGRADVKQGTVDPATGQLIFKGGYVNPKTGKVDPTFARLVAILITDPQINETGELVPRSDKNVRIDPKTNQVWVFDHHDPVSKEDVYSTGHVDPITGYVITVYGYLDPKSGSISKVVKVDPNNAKVDQETNQVFTKTAQRDESGAPLYSASEIDPTTGQIYTKYGKIDPKTGKLVIVRIYLITQNDPSGRVKEIDPKDCQFDETTGRIVNVTTQTVYIYSMVDPKTGKIVQVDPNDPLVKSANTKVTQVLTLSGEIDPVTGKIHTEWGHIDPQTGDIDPGTARTDPVTGELILNYAQIDPSHFADLKDTKVKVRTYAEGGSASGESSDDDLNEYAADDLQDVANLRIPRGGKGFSTPVIVKTTTKQIVTKDKDGVRRNIEEKVEDGRTGEVTYSKQFNKADAPAPEDGKSSPFVTARAVTTRTATTHEDLGSNARTQQLEEKTVAHSMTSSATRQEQRVVTQEVKTTSTVVSGDQLGRRDSVSSTSSGDSGTPIDPPDDPTHPYYNSAIYQEGTPEGIVQTESIVYRGDPTVIQSTTSVPVVATEARKVNLTSDDGSYSATGEIVSSQTISSKTRTVETITYKTERDGVVETRVEQKITIQSDGDPIDHDRALAEAIQEATAMNPDMTVEKIEIQQQHTAQP</sequence>
<evidence type="ECO:0000313" key="12">
    <source>
        <dbReference type="EMBL" id="CAG9821347.1"/>
    </source>
</evidence>
<dbReference type="CDD" id="cd13184">
    <property type="entry name" value="FERM_C_4_1_family"/>
    <property type="match status" value="1"/>
</dbReference>
<dbReference type="PROSITE" id="PS00661">
    <property type="entry name" value="FERM_2"/>
    <property type="match status" value="1"/>
</dbReference>
<evidence type="ECO:0000256" key="8">
    <source>
        <dbReference type="ARBA" id="ARBA00023212"/>
    </source>
</evidence>
<dbReference type="SMART" id="SM01195">
    <property type="entry name" value="FA"/>
    <property type="match status" value="1"/>
</dbReference>
<dbReference type="InterPro" id="IPR014352">
    <property type="entry name" value="FERM/acyl-CoA-bd_prot_sf"/>
</dbReference>
<dbReference type="Pfam" id="PF05902">
    <property type="entry name" value="4_1_CTD"/>
    <property type="match status" value="1"/>
</dbReference>
<dbReference type="GO" id="GO:0005886">
    <property type="term" value="C:plasma membrane"/>
    <property type="evidence" value="ECO:0007669"/>
    <property type="project" value="TreeGrafter"/>
</dbReference>
<dbReference type="InterPro" id="IPR011993">
    <property type="entry name" value="PH-like_dom_sf"/>
</dbReference>
<dbReference type="PROSITE" id="PS50057">
    <property type="entry name" value="FERM_3"/>
    <property type="match status" value="1"/>
</dbReference>
<dbReference type="SUPFAM" id="SSF47031">
    <property type="entry name" value="Second domain of FERM"/>
    <property type="match status" value="1"/>
</dbReference>
<evidence type="ECO:0000256" key="1">
    <source>
        <dbReference type="ARBA" id="ARBA00004245"/>
    </source>
</evidence>
<feature type="region of interest" description="Disordered" evidence="10">
    <location>
        <begin position="2409"/>
        <end position="2493"/>
    </location>
</feature>
<dbReference type="InterPro" id="IPR019749">
    <property type="entry name" value="Band_41_domain"/>
</dbReference>
<dbReference type="FunFam" id="3.10.20.90:FF:000002">
    <property type="entry name" value="Erythrocyte protein band 4.1-like 3"/>
    <property type="match status" value="1"/>
</dbReference>
<dbReference type="GO" id="GO:0030182">
    <property type="term" value="P:neuron differentiation"/>
    <property type="evidence" value="ECO:0007669"/>
    <property type="project" value="UniProtKB-ARBA"/>
</dbReference>
<protein>
    <recommendedName>
        <fullName evidence="3">Moesin/ezrin/radixin homolog 1</fullName>
    </recommendedName>
</protein>
<comment type="subcellular location">
    <subcellularLocation>
        <location evidence="2">Cell junction</location>
        <location evidence="2">Adherens junction</location>
    </subcellularLocation>
    <subcellularLocation>
        <location evidence="9">Cell projection</location>
        <location evidence="9">Rhabdomere</location>
    </subcellularLocation>
    <subcellularLocation>
        <location evidence="1">Cytoplasm</location>
        <location evidence="1">Cytoskeleton</location>
    </subcellularLocation>
</comment>
<evidence type="ECO:0000256" key="2">
    <source>
        <dbReference type="ARBA" id="ARBA00004536"/>
    </source>
</evidence>
<proteinExistence type="predicted"/>
<dbReference type="InterPro" id="IPR008379">
    <property type="entry name" value="Band_4.1_C"/>
</dbReference>
<dbReference type="GO" id="GO:0031032">
    <property type="term" value="P:actomyosin structure organization"/>
    <property type="evidence" value="ECO:0007669"/>
    <property type="project" value="TreeGrafter"/>
</dbReference>
<dbReference type="FunFam" id="1.20.80.10:FF:000001">
    <property type="entry name" value="Erythrocyte membrane protein band 4.1"/>
    <property type="match status" value="1"/>
</dbReference>
<dbReference type="InterPro" id="IPR019748">
    <property type="entry name" value="FERM_central"/>
</dbReference>
<feature type="compositionally biased region" description="Basic and acidic residues" evidence="10">
    <location>
        <begin position="481"/>
        <end position="496"/>
    </location>
</feature>
<dbReference type="Pfam" id="PF08736">
    <property type="entry name" value="FA"/>
    <property type="match status" value="1"/>
</dbReference>
<dbReference type="Pfam" id="PF00373">
    <property type="entry name" value="FERM_M"/>
    <property type="match status" value="1"/>
</dbReference>
<gene>
    <name evidence="12" type="ORF">PHAECO_LOCUS8876</name>
</gene>
<feature type="compositionally biased region" description="Basic and acidic residues" evidence="10">
    <location>
        <begin position="430"/>
        <end position="440"/>
    </location>
</feature>
<dbReference type="InterPro" id="IPR019747">
    <property type="entry name" value="FERM_CS"/>
</dbReference>
<dbReference type="Pfam" id="PF09379">
    <property type="entry name" value="FERM_N"/>
    <property type="match status" value="1"/>
</dbReference>
<keyword evidence="6" id="KW-0965">Cell junction</keyword>
<dbReference type="PANTHER" id="PTHR23280:SF21">
    <property type="entry name" value="PROTEIN 4.1 HOMOLOG"/>
    <property type="match status" value="1"/>
</dbReference>
<feature type="compositionally biased region" description="Polar residues" evidence="10">
    <location>
        <begin position="538"/>
        <end position="556"/>
    </location>
</feature>
<dbReference type="OrthoDB" id="6589456at2759"/>
<keyword evidence="4" id="KW-0963">Cytoplasm</keyword>
<evidence type="ECO:0000313" key="13">
    <source>
        <dbReference type="Proteomes" id="UP001153737"/>
    </source>
</evidence>
<dbReference type="InterPro" id="IPR029071">
    <property type="entry name" value="Ubiquitin-like_domsf"/>
</dbReference>
<dbReference type="PRINTS" id="PR00935">
    <property type="entry name" value="BAND41"/>
</dbReference>
<reference evidence="12" key="1">
    <citation type="submission" date="2022-01" db="EMBL/GenBank/DDBJ databases">
        <authorList>
            <person name="King R."/>
        </authorList>
    </citation>
    <scope>NUCLEOTIDE SEQUENCE</scope>
</reference>
<evidence type="ECO:0000256" key="5">
    <source>
        <dbReference type="ARBA" id="ARBA00022553"/>
    </source>
</evidence>
<dbReference type="GO" id="GO:0003779">
    <property type="term" value="F:actin binding"/>
    <property type="evidence" value="ECO:0007669"/>
    <property type="project" value="UniProtKB-KW"/>
</dbReference>
<evidence type="ECO:0000259" key="11">
    <source>
        <dbReference type="PROSITE" id="PS50057"/>
    </source>
</evidence>
<dbReference type="InterPro" id="IPR000299">
    <property type="entry name" value="FERM_domain"/>
</dbReference>
<keyword evidence="13" id="KW-1185">Reference proteome</keyword>
<feature type="region of interest" description="Disordered" evidence="10">
    <location>
        <begin position="1"/>
        <end position="25"/>
    </location>
</feature>
<dbReference type="GO" id="GO:0005912">
    <property type="term" value="C:adherens junction"/>
    <property type="evidence" value="ECO:0007669"/>
    <property type="project" value="UniProtKB-SubCell"/>
</dbReference>
<keyword evidence="5" id="KW-0597">Phosphoprotein</keyword>
<feature type="compositionally biased region" description="Polar residues" evidence="10">
    <location>
        <begin position="2433"/>
        <end position="2459"/>
    </location>
</feature>
<dbReference type="Gene3D" id="1.20.80.10">
    <property type="match status" value="1"/>
</dbReference>
<feature type="region of interest" description="Disordered" evidence="10">
    <location>
        <begin position="334"/>
        <end position="559"/>
    </location>
</feature>
<feature type="compositionally biased region" description="Basic and acidic residues" evidence="10">
    <location>
        <begin position="369"/>
        <end position="379"/>
    </location>
</feature>
<dbReference type="CDD" id="cd14473">
    <property type="entry name" value="FERM_B-lobe"/>
    <property type="match status" value="1"/>
</dbReference>
<dbReference type="PANTHER" id="PTHR23280">
    <property type="entry name" value="4.1 G PROTEIN"/>
    <property type="match status" value="1"/>
</dbReference>
<reference evidence="12" key="2">
    <citation type="submission" date="2022-10" db="EMBL/GenBank/DDBJ databases">
        <authorList>
            <consortium name="ENA_rothamsted_submissions"/>
            <consortium name="culmorum"/>
            <person name="King R."/>
        </authorList>
    </citation>
    <scope>NUCLEOTIDE SEQUENCE</scope>
</reference>
<dbReference type="SMART" id="SM00295">
    <property type="entry name" value="B41"/>
    <property type="match status" value="1"/>
</dbReference>
<feature type="region of interest" description="Disordered" evidence="10">
    <location>
        <begin position="1531"/>
        <end position="1567"/>
    </location>
</feature>
<keyword evidence="7" id="KW-0009">Actin-binding</keyword>
<evidence type="ECO:0000256" key="7">
    <source>
        <dbReference type="ARBA" id="ARBA00023203"/>
    </source>
</evidence>
<evidence type="ECO:0000256" key="3">
    <source>
        <dbReference type="ARBA" id="ARBA00022025"/>
    </source>
</evidence>